<dbReference type="RefSeq" id="WP_070390878.1">
    <property type="nucleotide sequence ID" value="NZ_CP017599.1"/>
</dbReference>
<dbReference type="AlphaFoldDB" id="A0A1D8TL76"/>
<name>A0A1D8TL76_9CYAN</name>
<dbReference type="STRING" id="1458985.BJP34_01930"/>
<gene>
    <name evidence="2" type="ORF">BJP34_01930</name>
</gene>
<evidence type="ECO:0000259" key="1">
    <source>
        <dbReference type="Pfam" id="PF01882"/>
    </source>
</evidence>
<dbReference type="EMBL" id="CP017599">
    <property type="protein sequence ID" value="AOW98369.1"/>
    <property type="molecule type" value="Genomic_DNA"/>
</dbReference>
<dbReference type="PANTHER" id="PTHR33608:SF3">
    <property type="entry name" value="SLR2013 PROTEIN"/>
    <property type="match status" value="1"/>
</dbReference>
<organism evidence="2 3">
    <name type="scientific">Moorena producens PAL-8-15-08-1</name>
    <dbReference type="NCBI Taxonomy" id="1458985"/>
    <lineage>
        <taxon>Bacteria</taxon>
        <taxon>Bacillati</taxon>
        <taxon>Cyanobacteriota</taxon>
        <taxon>Cyanophyceae</taxon>
        <taxon>Coleofasciculales</taxon>
        <taxon>Coleofasciculaceae</taxon>
        <taxon>Moorena</taxon>
    </lineage>
</organism>
<evidence type="ECO:0000313" key="3">
    <source>
        <dbReference type="Proteomes" id="UP000177870"/>
    </source>
</evidence>
<dbReference type="Pfam" id="PF01882">
    <property type="entry name" value="DUF58"/>
    <property type="match status" value="1"/>
</dbReference>
<dbReference type="KEGG" id="mpro:BJP34_01930"/>
<dbReference type="InterPro" id="IPR002881">
    <property type="entry name" value="DUF58"/>
</dbReference>
<proteinExistence type="predicted"/>
<protein>
    <recommendedName>
        <fullName evidence="1">DUF58 domain-containing protein</fullName>
    </recommendedName>
</protein>
<dbReference type="OrthoDB" id="9778037at2"/>
<feature type="domain" description="DUF58" evidence="1">
    <location>
        <begin position="195"/>
        <end position="372"/>
    </location>
</feature>
<dbReference type="PANTHER" id="PTHR33608">
    <property type="entry name" value="BLL2464 PROTEIN"/>
    <property type="match status" value="1"/>
</dbReference>
<reference evidence="3" key="1">
    <citation type="submission" date="2016-10" db="EMBL/GenBank/DDBJ databases">
        <title>Comparative genomics uncovers the prolific and rare metabolic potential of the cyanobacterial genus Moorea.</title>
        <authorList>
            <person name="Leao T."/>
            <person name="Castelao G."/>
            <person name="Korobeynikov A."/>
            <person name="Monroe E.A."/>
            <person name="Podell S."/>
            <person name="Glukhov E."/>
            <person name="Allen E."/>
            <person name="Gerwick W.H."/>
            <person name="Gerwick L."/>
        </authorList>
    </citation>
    <scope>NUCLEOTIDE SEQUENCE [LARGE SCALE GENOMIC DNA]</scope>
    <source>
        <strain evidence="3">PAL-8-15-08-1</strain>
    </source>
</reference>
<dbReference type="Proteomes" id="UP000177870">
    <property type="component" value="Chromosome"/>
</dbReference>
<sequence length="468" mass="52764">MIPSKRTYLLLILGIAIALLLATVFNQQISLISTLVFDGIVLGIALWDGQRVKPNRVKVSRTPLQRLSIGRDNLIVLSVESRNQVARILIKDYYPLEFAVSTPTITATLDRNSNKELTYTVHPAKRGQFHWGDIHVRQLSPWGLVWDDWKIPGSQNVAVYPDLVSLRSLSIRLTLENTGTMRRSRNLGAGTEFAELREYGIGDDTRLIDWKATARRSRPLVRVLEPEKEQTLIILLDRGRLMTAQVLQLKRFDWGLNSTLALALAGLHRGDRVGVGVFDRDITTWIPPERGQHQLSKLIERLTPIQPVLLEPDYFGAVTKLVNQQTRRALVVMITDIVDVTASAELLAALERLTPRYLPFCVTLRDPLVDQLAHTPPNTPQLGKIPSQDQLWHSRYQAQAKKRISVDLNPDLGQVAYTRAVALDLIAQRQVAFARLKQKGVLVLDAPANQISQQLVESYLRVKARNLL</sequence>
<evidence type="ECO:0000313" key="2">
    <source>
        <dbReference type="EMBL" id="AOW98369.1"/>
    </source>
</evidence>
<accession>A0A1D8TL76</accession>